<keyword evidence="3" id="KW-0378">Hydrolase</keyword>
<dbReference type="InterPro" id="IPR008580">
    <property type="entry name" value="PPPDE_dom"/>
</dbReference>
<gene>
    <name evidence="6" type="ORF">GpartN1_g3441.t1</name>
</gene>
<evidence type="ECO:0000256" key="4">
    <source>
        <dbReference type="SAM" id="MobiDB-lite"/>
    </source>
</evidence>
<dbReference type="PANTHER" id="PTHR12378">
    <property type="entry name" value="DESUMOYLATING ISOPEPTIDASE"/>
    <property type="match status" value="1"/>
</dbReference>
<reference evidence="6" key="2">
    <citation type="submission" date="2022-01" db="EMBL/GenBank/DDBJ databases">
        <authorList>
            <person name="Hirooka S."/>
            <person name="Miyagishima S.Y."/>
        </authorList>
    </citation>
    <scope>NUCLEOTIDE SEQUENCE</scope>
    <source>
        <strain evidence="6">NBRC 102759</strain>
    </source>
</reference>
<dbReference type="GO" id="GO:0070646">
    <property type="term" value="P:protein modification by small protein removal"/>
    <property type="evidence" value="ECO:0007669"/>
    <property type="project" value="TreeGrafter"/>
</dbReference>
<evidence type="ECO:0000313" key="6">
    <source>
        <dbReference type="EMBL" id="GJQ11650.1"/>
    </source>
</evidence>
<dbReference type="PROSITE" id="PS51858">
    <property type="entry name" value="PPPDE"/>
    <property type="match status" value="1"/>
</dbReference>
<name>A0A9C7UQJ0_9RHOD</name>
<dbReference type="EMBL" id="BQMJ01000026">
    <property type="protein sequence ID" value="GJQ11650.1"/>
    <property type="molecule type" value="Genomic_DNA"/>
</dbReference>
<dbReference type="SUPFAM" id="SSF48371">
    <property type="entry name" value="ARM repeat"/>
    <property type="match status" value="1"/>
</dbReference>
<feature type="region of interest" description="Disordered" evidence="4">
    <location>
        <begin position="160"/>
        <end position="187"/>
    </location>
</feature>
<dbReference type="Gene3D" id="3.90.1720.30">
    <property type="entry name" value="PPPDE domains"/>
    <property type="match status" value="1"/>
</dbReference>
<dbReference type="OrthoDB" id="21221at2759"/>
<dbReference type="AlphaFoldDB" id="A0A9C7UQJ0"/>
<dbReference type="GO" id="GO:0008233">
    <property type="term" value="F:peptidase activity"/>
    <property type="evidence" value="ECO:0007669"/>
    <property type="project" value="UniProtKB-KW"/>
</dbReference>
<organism evidence="6 7">
    <name type="scientific">Galdieria partita</name>
    <dbReference type="NCBI Taxonomy" id="83374"/>
    <lineage>
        <taxon>Eukaryota</taxon>
        <taxon>Rhodophyta</taxon>
        <taxon>Bangiophyceae</taxon>
        <taxon>Galdieriales</taxon>
        <taxon>Galdieriaceae</taxon>
        <taxon>Galdieria</taxon>
    </lineage>
</organism>
<reference evidence="6" key="1">
    <citation type="journal article" date="2022" name="Proc. Natl. Acad. Sci. U.S.A.">
        <title>Life cycle and functional genomics of the unicellular red alga Galdieria for elucidating algal and plant evolution and industrial use.</title>
        <authorList>
            <person name="Hirooka S."/>
            <person name="Itabashi T."/>
            <person name="Ichinose T.M."/>
            <person name="Onuma R."/>
            <person name="Fujiwara T."/>
            <person name="Yamashita S."/>
            <person name="Jong L.W."/>
            <person name="Tomita R."/>
            <person name="Iwane A.H."/>
            <person name="Miyagishima S.Y."/>
        </authorList>
    </citation>
    <scope>NUCLEOTIDE SEQUENCE</scope>
    <source>
        <strain evidence="6">NBRC 102759</strain>
    </source>
</reference>
<keyword evidence="2" id="KW-0645">Protease</keyword>
<evidence type="ECO:0000313" key="7">
    <source>
        <dbReference type="Proteomes" id="UP001061958"/>
    </source>
</evidence>
<evidence type="ECO:0000256" key="1">
    <source>
        <dbReference type="ARBA" id="ARBA00008140"/>
    </source>
</evidence>
<keyword evidence="7" id="KW-1185">Reference proteome</keyword>
<proteinExistence type="inferred from homology"/>
<dbReference type="Pfam" id="PF05903">
    <property type="entry name" value="Peptidase_C97"/>
    <property type="match status" value="1"/>
</dbReference>
<dbReference type="InterPro" id="IPR042266">
    <property type="entry name" value="PPPDE_sf"/>
</dbReference>
<evidence type="ECO:0000259" key="5">
    <source>
        <dbReference type="PROSITE" id="PS51858"/>
    </source>
</evidence>
<accession>A0A9C7UQJ0</accession>
<comment type="similarity">
    <text evidence="1">Belongs to the DeSI family.</text>
</comment>
<sequence length="436" mass="49514">MREQVLLHVYDLSQGLARQWSTLLLGTQLEGIWHTGIVVYSKEFFYGGGICIDSPGHTPYGSPTKIVDLGETSKTFEEFQSFLSTIRDKYSFESYDLLENNCNNFTSECALFLLNKNIPEDILHLPSIALGTPLGQLLRPVIANLQQQFRQNFGSSSILTSKDSSSSINFQHTPEIGRPNHTESISDNKSLEDCLSSEYRCPYLFEHFDEEKVVGKLYELNPVAKNLSRQGLLELSLKGDSSTLFPLLDKLRFDILRDRSLANEISQNYLSDILQKHCSSTSPWSTTLMSLRLLANIFRYDDIITEFFTQASHQEVVVKSLCHSFVHPKPSVVETGCAAFSNFCRWLYFSRIELSEEILFQLGHNFFSFITRDTCDNYGNQQRIHILLSIAALCIYNESLLELARAMELSSSSVLRSNNLPVKASMISNKLVEFLK</sequence>
<feature type="compositionally biased region" description="Basic and acidic residues" evidence="4">
    <location>
        <begin position="178"/>
        <end position="187"/>
    </location>
</feature>
<evidence type="ECO:0000256" key="3">
    <source>
        <dbReference type="ARBA" id="ARBA00022801"/>
    </source>
</evidence>
<dbReference type="InterPro" id="IPR011989">
    <property type="entry name" value="ARM-like"/>
</dbReference>
<evidence type="ECO:0000256" key="2">
    <source>
        <dbReference type="ARBA" id="ARBA00022670"/>
    </source>
</evidence>
<dbReference type="Proteomes" id="UP001061958">
    <property type="component" value="Unassembled WGS sequence"/>
</dbReference>
<dbReference type="InterPro" id="IPR016024">
    <property type="entry name" value="ARM-type_fold"/>
</dbReference>
<dbReference type="GO" id="GO:0006508">
    <property type="term" value="P:proteolysis"/>
    <property type="evidence" value="ECO:0007669"/>
    <property type="project" value="UniProtKB-KW"/>
</dbReference>
<feature type="domain" description="PPPDE" evidence="5">
    <location>
        <begin position="3"/>
        <end position="143"/>
    </location>
</feature>
<dbReference type="PANTHER" id="PTHR12378:SF7">
    <property type="entry name" value="DESUMOYLATING ISOPEPTIDASE 1"/>
    <property type="match status" value="1"/>
</dbReference>
<dbReference type="SMART" id="SM01179">
    <property type="entry name" value="DUF862"/>
    <property type="match status" value="1"/>
</dbReference>
<dbReference type="Gene3D" id="1.25.10.10">
    <property type="entry name" value="Leucine-rich Repeat Variant"/>
    <property type="match status" value="1"/>
</dbReference>
<protein>
    <recommendedName>
        <fullName evidence="5">PPPDE domain-containing protein</fullName>
    </recommendedName>
</protein>
<comment type="caution">
    <text evidence="6">The sequence shown here is derived from an EMBL/GenBank/DDBJ whole genome shotgun (WGS) entry which is preliminary data.</text>
</comment>